<proteinExistence type="predicted"/>
<evidence type="ECO:0000313" key="1">
    <source>
        <dbReference type="EMBL" id="RGC07619.1"/>
    </source>
</evidence>
<gene>
    <name evidence="1" type="ORF">DW905_03410</name>
</gene>
<sequence>MIQGTYYKEWSRMLGRDMEFKVYGHAGTPVLALPARGGRFYDWENNGMPDAIAPLLNEGKVQLFCADSIDAESLLAGNTAPRRRAEMQEKYFNYLTSELAPRILTLNGAKKDTLLWAVGVDTGAYQAVNCRLRRPEVFAGAIGLSGLYDVRRFLGNAADDLVLGNAADDLVLRNAPLAYLAEDGLVDKKLLAKAEENALLLCAGQGSYEGDALVDTQAMADALTDCGLPVHLEVWGSDVSHDWYWWGKELNLFAARVFG</sequence>
<dbReference type="EMBL" id="QVEZ01000001">
    <property type="protein sequence ID" value="RGC07619.1"/>
    <property type="molecule type" value="Genomic_DNA"/>
</dbReference>
<organism evidence="1 2">
    <name type="scientific">Faecalibacterium prausnitzii</name>
    <dbReference type="NCBI Taxonomy" id="853"/>
    <lineage>
        <taxon>Bacteria</taxon>
        <taxon>Bacillati</taxon>
        <taxon>Bacillota</taxon>
        <taxon>Clostridia</taxon>
        <taxon>Eubacteriales</taxon>
        <taxon>Oscillospiraceae</taxon>
        <taxon>Faecalibacterium</taxon>
    </lineage>
</organism>
<dbReference type="Proteomes" id="UP000261079">
    <property type="component" value="Unassembled WGS sequence"/>
</dbReference>
<evidence type="ECO:0000313" key="2">
    <source>
        <dbReference type="Proteomes" id="UP000261079"/>
    </source>
</evidence>
<dbReference type="InterPro" id="IPR029058">
    <property type="entry name" value="AB_hydrolase_fold"/>
</dbReference>
<protein>
    <recommendedName>
        <fullName evidence="3">Esterase</fullName>
    </recommendedName>
</protein>
<evidence type="ECO:0008006" key="3">
    <source>
        <dbReference type="Google" id="ProtNLM"/>
    </source>
</evidence>
<dbReference type="AlphaFoldDB" id="A0A3E2VBW7"/>
<dbReference type="RefSeq" id="WP_117535213.1">
    <property type="nucleotide sequence ID" value="NZ_QVEZ01000001.1"/>
</dbReference>
<name>A0A3E2VBW7_9FIRM</name>
<comment type="caution">
    <text evidence="1">The sequence shown here is derived from an EMBL/GenBank/DDBJ whole genome shotgun (WGS) entry which is preliminary data.</text>
</comment>
<reference evidence="1 2" key="1">
    <citation type="submission" date="2018-08" db="EMBL/GenBank/DDBJ databases">
        <title>A genome reference for cultivated species of the human gut microbiota.</title>
        <authorList>
            <person name="Zou Y."/>
            <person name="Xue W."/>
            <person name="Luo G."/>
        </authorList>
    </citation>
    <scope>NUCLEOTIDE SEQUENCE [LARGE SCALE GENOMIC DNA]</scope>
    <source>
        <strain evidence="1 2">AM42-11AC</strain>
    </source>
</reference>
<accession>A0A3E2VBW7</accession>
<dbReference type="SUPFAM" id="SSF53474">
    <property type="entry name" value="alpha/beta-Hydrolases"/>
    <property type="match status" value="1"/>
</dbReference>
<dbReference type="InterPro" id="IPR000801">
    <property type="entry name" value="Esterase-like"/>
</dbReference>
<dbReference type="Pfam" id="PF00756">
    <property type="entry name" value="Esterase"/>
    <property type="match status" value="1"/>
</dbReference>
<dbReference type="Gene3D" id="3.40.50.1820">
    <property type="entry name" value="alpha/beta hydrolase"/>
    <property type="match status" value="1"/>
</dbReference>